<dbReference type="AlphaFoldDB" id="A0A1B0D508"/>
<protein>
    <submittedName>
        <fullName evidence="8">Uncharacterized protein</fullName>
    </submittedName>
</protein>
<evidence type="ECO:0000256" key="7">
    <source>
        <dbReference type="SAM" id="MobiDB-lite"/>
    </source>
</evidence>
<keyword evidence="9" id="KW-1185">Reference proteome</keyword>
<dbReference type="EMBL" id="AJVK01011680">
    <property type="status" value="NOT_ANNOTATED_CDS"/>
    <property type="molecule type" value="Genomic_DNA"/>
</dbReference>
<comment type="subcellular location">
    <subcellularLocation>
        <location evidence="2">Cytoplasm</location>
    </subcellularLocation>
    <subcellularLocation>
        <location evidence="1">Nucleus</location>
    </subcellularLocation>
</comment>
<dbReference type="SUPFAM" id="SSF54928">
    <property type="entry name" value="RNA-binding domain, RBD"/>
    <property type="match status" value="1"/>
</dbReference>
<dbReference type="VEuPathDB" id="VectorBase:PPAPM1_012138"/>
<dbReference type="InterPro" id="IPR038389">
    <property type="entry name" value="PSMG2_sf"/>
</dbReference>
<dbReference type="Gene3D" id="3.40.50.10900">
    <property type="entry name" value="PAC-like subunit"/>
    <property type="match status" value="1"/>
</dbReference>
<dbReference type="PROSITE" id="PS50076">
    <property type="entry name" value="DNAJ_2"/>
    <property type="match status" value="1"/>
</dbReference>
<feature type="region of interest" description="Disordered" evidence="7">
    <location>
        <begin position="1"/>
        <end position="49"/>
    </location>
</feature>
<evidence type="ECO:0000256" key="6">
    <source>
        <dbReference type="ARBA" id="ARBA00023242"/>
    </source>
</evidence>
<proteinExistence type="predicted"/>
<dbReference type="SUPFAM" id="SSF159659">
    <property type="entry name" value="Cgl1923-like"/>
    <property type="match status" value="1"/>
</dbReference>
<dbReference type="GO" id="GO:0005737">
    <property type="term" value="C:cytoplasm"/>
    <property type="evidence" value="ECO:0007669"/>
    <property type="project" value="UniProtKB-SubCell"/>
</dbReference>
<dbReference type="InterPro" id="IPR006073">
    <property type="entry name" value="GTP-bd"/>
</dbReference>
<dbReference type="VEuPathDB" id="VectorBase:PPAPM1_012223"/>
<evidence type="ECO:0000256" key="4">
    <source>
        <dbReference type="ARBA" id="ARBA00022884"/>
    </source>
</evidence>
<dbReference type="PRINTS" id="PR00625">
    <property type="entry name" value="JDOMAIN"/>
</dbReference>
<keyword evidence="3" id="KW-0963">Cytoplasm</keyword>
<feature type="compositionally biased region" description="Basic and acidic residues" evidence="7">
    <location>
        <begin position="444"/>
        <end position="453"/>
    </location>
</feature>
<dbReference type="Pfam" id="PF00076">
    <property type="entry name" value="RRM_1"/>
    <property type="match status" value="1"/>
</dbReference>
<dbReference type="CDD" id="cd00882">
    <property type="entry name" value="Ras_like_GTPase"/>
    <property type="match status" value="1"/>
</dbReference>
<dbReference type="InterPro" id="IPR036869">
    <property type="entry name" value="J_dom_sf"/>
</dbReference>
<dbReference type="VEuPathDB" id="VectorBase:PPAPM1_002762"/>
<dbReference type="InterPro" id="IPR001623">
    <property type="entry name" value="DnaJ_domain"/>
</dbReference>
<dbReference type="InterPro" id="IPR019151">
    <property type="entry name" value="Proteasome_assmbl_chaperone_2"/>
</dbReference>
<dbReference type="CDD" id="cd06257">
    <property type="entry name" value="DnaJ"/>
    <property type="match status" value="1"/>
</dbReference>
<name>A0A1B0D508_PHLPP</name>
<dbReference type="CDD" id="cd12429">
    <property type="entry name" value="RRM_DNAJC17"/>
    <property type="match status" value="1"/>
</dbReference>
<dbReference type="Pfam" id="PF01926">
    <property type="entry name" value="MMR_HSR1"/>
    <property type="match status" value="1"/>
</dbReference>
<accession>A0A1B0D508</accession>
<organism evidence="8 9">
    <name type="scientific">Phlebotomus papatasi</name>
    <name type="common">Sandfly</name>
    <dbReference type="NCBI Taxonomy" id="29031"/>
    <lineage>
        <taxon>Eukaryota</taxon>
        <taxon>Metazoa</taxon>
        <taxon>Ecdysozoa</taxon>
        <taxon>Arthropoda</taxon>
        <taxon>Hexapoda</taxon>
        <taxon>Insecta</taxon>
        <taxon>Pterygota</taxon>
        <taxon>Neoptera</taxon>
        <taxon>Endopterygota</taxon>
        <taxon>Diptera</taxon>
        <taxon>Nematocera</taxon>
        <taxon>Psychodoidea</taxon>
        <taxon>Psychodidae</taxon>
        <taxon>Phlebotomus</taxon>
        <taxon>Phlebotomus</taxon>
    </lineage>
</organism>
<dbReference type="VEuPathDB" id="VectorBase:PPAI002566"/>
<dbReference type="Pfam" id="PF09754">
    <property type="entry name" value="PAC2"/>
    <property type="match status" value="1"/>
</dbReference>
<dbReference type="InterPro" id="IPR034254">
    <property type="entry name" value="DNAJC17_RRM"/>
</dbReference>
<dbReference type="Proteomes" id="UP000092462">
    <property type="component" value="Unassembled WGS sequence"/>
</dbReference>
<evidence type="ECO:0000256" key="5">
    <source>
        <dbReference type="ARBA" id="ARBA00023186"/>
    </source>
</evidence>
<evidence type="ECO:0000256" key="1">
    <source>
        <dbReference type="ARBA" id="ARBA00004123"/>
    </source>
</evidence>
<feature type="compositionally biased region" description="Basic residues" evidence="7">
    <location>
        <begin position="1"/>
        <end position="16"/>
    </location>
</feature>
<evidence type="ECO:0000313" key="9">
    <source>
        <dbReference type="Proteomes" id="UP000092462"/>
    </source>
</evidence>
<dbReference type="SMART" id="SM00271">
    <property type="entry name" value="DnaJ"/>
    <property type="match status" value="1"/>
</dbReference>
<dbReference type="PANTHER" id="PTHR44313">
    <property type="entry name" value="DNAJ HOMOLOG SUBFAMILY C MEMBER 17"/>
    <property type="match status" value="1"/>
</dbReference>
<dbReference type="EnsemblMetazoa" id="PPAI002566-RA">
    <property type="protein sequence ID" value="PPAI002566-PA"/>
    <property type="gene ID" value="PPAI002566"/>
</dbReference>
<feature type="region of interest" description="Disordered" evidence="7">
    <location>
        <begin position="413"/>
        <end position="453"/>
    </location>
</feature>
<dbReference type="InterPro" id="IPR052094">
    <property type="entry name" value="Pre-mRNA-splicing_ERAD"/>
</dbReference>
<keyword evidence="4" id="KW-0694">RNA-binding</keyword>
<sequence length="890" mass="101923">MPQGRRKIAFSGKKKKEQLAAKRQAKATHPNHYLLNKTLKDEESDDQAARRGQPLEVQKLNFQPGKLGADGRVNRYVFHFYRESDKQIKEAKEFAKKELCPVPPEGLEVGDNFFLGYDFPQRPPWNFEMSKEKLEWNENKYFRVSLSNFLSSSGHQESLFLATQDYMQNLEKVHYDERKILSYCELNLETWRQLWRVLELSDIVLLIADIRFPTLMFPPSLYQYVNQELRKSMILVLNKIDLVPPAVVLAWKKYFEEKYPSLHILTFTSFPSYNLRGPQGSSTGIQIRRRRGKMRMAAEGAHEVYKAVSDIVKGTVDISSWERKILEELNLSDGDDEEDEPETPEIVHEEEKDLDFQTYVPHKNGILTIGCVGFPNVGKSSLMNALMGRKVVTYDKVLNARKAAELRNRQLDSKRKKLKADLEERERAANAEANRKKSYSTEAKSPEDELKEEIERLRKEGSRLLEEEQELLRQQIHQTLQNSTVWDSSKHRIKIKWHAAKGDPTNGGYNEEVLRKFLQKFGDIEAIVVSTKKLGSAIIEYKTREASEMAIAYEKGNPENPLKLEWIGEPPRDNVDLYGLLGVETTATSIEIRKAYRKKALDCHPDKNPDNPKAAELFHELAKALEILSESAGFRQMAGISEDKAKSGENMLHANGILVIPSVCVGNVAQLAADLIVETLKMQKVGILWHPAVIPIIGPPAYWRDNKDSTTTACELFTVDVAETNKISVLQIRSPLVASLMFDFFQQLMEFVEKQKFREVIILSSCYAHEKHLVEESPFEYNASKEFQKIRHDKISPLNWKQHSGEGFPHILGGGFASQLFQRFEERNIPALLLYKYVSEGDNSPDARQMTNKLNEYLGVLPKKEDGTARLTTPPSWKLLFGDAAPRSMF</sequence>
<evidence type="ECO:0000256" key="2">
    <source>
        <dbReference type="ARBA" id="ARBA00004496"/>
    </source>
</evidence>
<keyword evidence="5" id="KW-0143">Chaperone</keyword>
<dbReference type="Gene3D" id="3.40.50.300">
    <property type="entry name" value="P-loop containing nucleotide triphosphate hydrolases"/>
    <property type="match status" value="1"/>
</dbReference>
<dbReference type="SUPFAM" id="SSF46565">
    <property type="entry name" value="Chaperone J-domain"/>
    <property type="match status" value="1"/>
</dbReference>
<dbReference type="Gene3D" id="3.30.70.330">
    <property type="match status" value="1"/>
</dbReference>
<dbReference type="PANTHER" id="PTHR44313:SF1">
    <property type="entry name" value="DNAJ HOMOLOG SUBFAMILY C MEMBER 17"/>
    <property type="match status" value="1"/>
</dbReference>
<keyword evidence="6" id="KW-0539">Nucleus</keyword>
<dbReference type="GO" id="GO:0000390">
    <property type="term" value="P:spliceosomal complex disassembly"/>
    <property type="evidence" value="ECO:0007669"/>
    <property type="project" value="TreeGrafter"/>
</dbReference>
<dbReference type="InterPro" id="IPR012677">
    <property type="entry name" value="Nucleotide-bd_a/b_plait_sf"/>
</dbReference>
<dbReference type="SUPFAM" id="SSF52540">
    <property type="entry name" value="P-loop containing nucleoside triphosphate hydrolases"/>
    <property type="match status" value="1"/>
</dbReference>
<dbReference type="InterPro" id="IPR000504">
    <property type="entry name" value="RRM_dom"/>
</dbReference>
<dbReference type="Pfam" id="PF00226">
    <property type="entry name" value="DnaJ"/>
    <property type="match status" value="1"/>
</dbReference>
<evidence type="ECO:0000313" key="8">
    <source>
        <dbReference type="EnsemblMetazoa" id="PPAI002566-PA"/>
    </source>
</evidence>
<dbReference type="GO" id="GO:0003723">
    <property type="term" value="F:RNA binding"/>
    <property type="evidence" value="ECO:0007669"/>
    <property type="project" value="UniProtKB-KW"/>
</dbReference>
<dbReference type="Gene3D" id="1.10.287.110">
    <property type="entry name" value="DnaJ domain"/>
    <property type="match status" value="1"/>
</dbReference>
<feature type="compositionally biased region" description="Basic and acidic residues" evidence="7">
    <location>
        <begin position="413"/>
        <end position="435"/>
    </location>
</feature>
<dbReference type="GO" id="GO:0005525">
    <property type="term" value="F:GTP binding"/>
    <property type="evidence" value="ECO:0007669"/>
    <property type="project" value="InterPro"/>
</dbReference>
<reference evidence="8" key="1">
    <citation type="submission" date="2022-08" db="UniProtKB">
        <authorList>
            <consortium name="EnsemblMetazoa"/>
        </authorList>
    </citation>
    <scope>IDENTIFICATION</scope>
    <source>
        <strain evidence="8">Israel</strain>
    </source>
</reference>
<evidence type="ECO:0000256" key="3">
    <source>
        <dbReference type="ARBA" id="ARBA00022490"/>
    </source>
</evidence>
<dbReference type="GO" id="GO:0005681">
    <property type="term" value="C:spliceosomal complex"/>
    <property type="evidence" value="ECO:0007669"/>
    <property type="project" value="TreeGrafter"/>
</dbReference>
<dbReference type="InterPro" id="IPR027417">
    <property type="entry name" value="P-loop_NTPase"/>
</dbReference>
<dbReference type="InterPro" id="IPR035979">
    <property type="entry name" value="RBD_domain_sf"/>
</dbReference>